<name>U3BFE5_VIBPR</name>
<evidence type="ECO:0008006" key="8">
    <source>
        <dbReference type="Google" id="ProtNLM"/>
    </source>
</evidence>
<dbReference type="Proteomes" id="UP000016570">
    <property type="component" value="Unassembled WGS sequence"/>
</dbReference>
<proteinExistence type="predicted"/>
<feature type="transmembrane region" description="Helical" evidence="5">
    <location>
        <begin position="43"/>
        <end position="66"/>
    </location>
</feature>
<organism evidence="6 7">
    <name type="scientific">Vibrio proteolyticus NBRC 13287</name>
    <dbReference type="NCBI Taxonomy" id="1219065"/>
    <lineage>
        <taxon>Bacteria</taxon>
        <taxon>Pseudomonadati</taxon>
        <taxon>Pseudomonadota</taxon>
        <taxon>Gammaproteobacteria</taxon>
        <taxon>Vibrionales</taxon>
        <taxon>Vibrionaceae</taxon>
        <taxon>Vibrio</taxon>
    </lineage>
</organism>
<dbReference type="Pfam" id="PF07869">
    <property type="entry name" value="DUF1656"/>
    <property type="match status" value="1"/>
</dbReference>
<evidence type="ECO:0000256" key="2">
    <source>
        <dbReference type="ARBA" id="ARBA00022692"/>
    </source>
</evidence>
<dbReference type="eggNOG" id="ENOG5032YWB">
    <property type="taxonomic scope" value="Bacteria"/>
</dbReference>
<keyword evidence="1" id="KW-1003">Cell membrane</keyword>
<evidence type="ECO:0000313" key="7">
    <source>
        <dbReference type="Proteomes" id="UP000016570"/>
    </source>
</evidence>
<comment type="caution">
    <text evidence="6">The sequence shown here is derived from an EMBL/GenBank/DDBJ whole genome shotgun (WGS) entry which is preliminary data.</text>
</comment>
<evidence type="ECO:0000256" key="1">
    <source>
        <dbReference type="ARBA" id="ARBA00022475"/>
    </source>
</evidence>
<gene>
    <name evidence="6" type="ORF">VPR01S_01_02210</name>
</gene>
<keyword evidence="7" id="KW-1185">Reference proteome</keyword>
<dbReference type="EMBL" id="BATJ01000001">
    <property type="protein sequence ID" value="GAD65448.1"/>
    <property type="molecule type" value="Genomic_DNA"/>
</dbReference>
<evidence type="ECO:0000256" key="3">
    <source>
        <dbReference type="ARBA" id="ARBA00022989"/>
    </source>
</evidence>
<sequence length="68" mass="7610">MGFNEVILADSIYLPPFLRVVLLGLLIWAVLHQILRPVLHSGHIWHPSLADLSLFIISLAASLKILML</sequence>
<reference evidence="6 7" key="1">
    <citation type="submission" date="2013-09" db="EMBL/GenBank/DDBJ databases">
        <title>Whole genome shotgun sequence of Vibrio proteolyticus NBRC 13287.</title>
        <authorList>
            <person name="Isaki S."/>
            <person name="Hosoyama A."/>
            <person name="Numata M."/>
            <person name="Hashimoto M."/>
            <person name="Hosoyama Y."/>
            <person name="Tsuchikane K."/>
            <person name="Noguchi M."/>
            <person name="Hirakata S."/>
            <person name="Ichikawa N."/>
            <person name="Ohji S."/>
            <person name="Yamazoe A."/>
            <person name="Fujita N."/>
        </authorList>
    </citation>
    <scope>NUCLEOTIDE SEQUENCE [LARGE SCALE GENOMIC DNA]</scope>
    <source>
        <strain evidence="6 7">NBRC 13287</strain>
    </source>
</reference>
<accession>U3BFE5</accession>
<dbReference type="RefSeq" id="WP_021703440.1">
    <property type="nucleotide sequence ID" value="NZ_BATJ01000001.1"/>
</dbReference>
<evidence type="ECO:0000256" key="5">
    <source>
        <dbReference type="SAM" id="Phobius"/>
    </source>
</evidence>
<evidence type="ECO:0000313" key="6">
    <source>
        <dbReference type="EMBL" id="GAD65448.1"/>
    </source>
</evidence>
<feature type="transmembrane region" description="Helical" evidence="5">
    <location>
        <begin position="12"/>
        <end position="31"/>
    </location>
</feature>
<keyword evidence="3 5" id="KW-1133">Transmembrane helix</keyword>
<keyword evidence="4 5" id="KW-0472">Membrane</keyword>
<keyword evidence="2 5" id="KW-0812">Transmembrane</keyword>
<evidence type="ECO:0000256" key="4">
    <source>
        <dbReference type="ARBA" id="ARBA00023136"/>
    </source>
</evidence>
<dbReference type="AlphaFoldDB" id="U3BFE5"/>
<protein>
    <recommendedName>
        <fullName evidence="8">DUF1656 domain-containing protein</fullName>
    </recommendedName>
</protein>
<dbReference type="InterPro" id="IPR012451">
    <property type="entry name" value="DUF1656"/>
</dbReference>
<dbReference type="STRING" id="1219065.VPR01S_01_02210"/>